<dbReference type="RefSeq" id="WP_201640735.1">
    <property type="nucleotide sequence ID" value="NZ_CAJHCP010000001.1"/>
</dbReference>
<dbReference type="InterPro" id="IPR006311">
    <property type="entry name" value="TAT_signal"/>
</dbReference>
<dbReference type="PROSITE" id="PS51318">
    <property type="entry name" value="TAT"/>
    <property type="match status" value="1"/>
</dbReference>
<reference evidence="2 3" key="1">
    <citation type="submission" date="2020-10" db="EMBL/GenBank/DDBJ databases">
        <authorList>
            <person name="Peeters C."/>
        </authorList>
    </citation>
    <scope>NUCLEOTIDE SEQUENCE [LARGE SCALE GENOMIC DNA]</scope>
    <source>
        <strain evidence="2 3">LMG 28140</strain>
    </source>
</reference>
<evidence type="ECO:0000256" key="1">
    <source>
        <dbReference type="SAM" id="MobiDB-lite"/>
    </source>
</evidence>
<gene>
    <name evidence="2" type="primary">fdhS</name>
    <name evidence="2" type="ORF">LMG28140_00518</name>
</gene>
<dbReference type="Pfam" id="PF12318">
    <property type="entry name" value="FAD-SLDH"/>
    <property type="match status" value="1"/>
</dbReference>
<keyword evidence="3" id="KW-1185">Reference proteome</keyword>
<sequence>MPKNESPGNSPSPLTPSQTPSFTPSRRQFIVGSAIVAAAGLVGLARHTGLPGLGSAVAQTAAGSTGNADFAAFMRLSQYLTGKNTLDVEIGHAIFANLVDGDPHFTQQVAQLNDFVASSKTPANGLQQVLDSSQPALATVPKRIMPAWYLGVVGTGAKARTVAYEQALMYPPIADVIVMPSFARGVPGYWAQPPRLLQS</sequence>
<accession>A0ABN7HGQ1</accession>
<organism evidence="2 3">
    <name type="scientific">Paraburkholderia metrosideri</name>
    <dbReference type="NCBI Taxonomy" id="580937"/>
    <lineage>
        <taxon>Bacteria</taxon>
        <taxon>Pseudomonadati</taxon>
        <taxon>Pseudomonadota</taxon>
        <taxon>Betaproteobacteria</taxon>
        <taxon>Burkholderiales</taxon>
        <taxon>Burkholderiaceae</taxon>
        <taxon>Paraburkholderia</taxon>
    </lineage>
</organism>
<feature type="compositionally biased region" description="Low complexity" evidence="1">
    <location>
        <begin position="11"/>
        <end position="23"/>
    </location>
</feature>
<protein>
    <submittedName>
        <fullName evidence="2">Fructose dehydrogenase small subunit</fullName>
    </submittedName>
</protein>
<evidence type="ECO:0000313" key="2">
    <source>
        <dbReference type="EMBL" id="CAD6511935.1"/>
    </source>
</evidence>
<dbReference type="EMBL" id="CAJHCP010000001">
    <property type="protein sequence ID" value="CAD6511935.1"/>
    <property type="molecule type" value="Genomic_DNA"/>
</dbReference>
<comment type="caution">
    <text evidence="2">The sequence shown here is derived from an EMBL/GenBank/DDBJ whole genome shotgun (WGS) entry which is preliminary data.</text>
</comment>
<proteinExistence type="predicted"/>
<dbReference type="InterPro" id="IPR024651">
    <property type="entry name" value="FAD-SLDH_ssu"/>
</dbReference>
<name>A0ABN7HGQ1_9BURK</name>
<feature type="region of interest" description="Disordered" evidence="1">
    <location>
        <begin position="1"/>
        <end position="23"/>
    </location>
</feature>
<dbReference type="Proteomes" id="UP000598032">
    <property type="component" value="Unassembled WGS sequence"/>
</dbReference>
<evidence type="ECO:0000313" key="3">
    <source>
        <dbReference type="Proteomes" id="UP000598032"/>
    </source>
</evidence>